<dbReference type="InterPro" id="IPR028053">
    <property type="entry name" value="Membr_insert_YidC_N"/>
</dbReference>
<comment type="subunit">
    <text evidence="13">Interacts with the Sec translocase complex via SecD. Specifically interacts with transmembrane segments of nascent integral membrane proteins during membrane integration.</text>
</comment>
<evidence type="ECO:0000256" key="12">
    <source>
        <dbReference type="ARBA" id="ARBA00033342"/>
    </source>
</evidence>
<dbReference type="InterPro" id="IPR001708">
    <property type="entry name" value="YidC/ALB3/OXA1/COX18"/>
</dbReference>
<dbReference type="Pfam" id="PF02096">
    <property type="entry name" value="60KD_IMP"/>
    <property type="match status" value="1"/>
</dbReference>
<dbReference type="InterPro" id="IPR047196">
    <property type="entry name" value="YidC_ALB_C"/>
</dbReference>
<evidence type="ECO:0000256" key="3">
    <source>
        <dbReference type="ARBA" id="ARBA00015325"/>
    </source>
</evidence>
<evidence type="ECO:0000256" key="2">
    <source>
        <dbReference type="ARBA" id="ARBA00010527"/>
    </source>
</evidence>
<dbReference type="NCBIfam" id="TIGR03593">
    <property type="entry name" value="yidC_nterm"/>
    <property type="match status" value="1"/>
</dbReference>
<evidence type="ECO:0000256" key="1">
    <source>
        <dbReference type="ARBA" id="ARBA00004429"/>
    </source>
</evidence>
<comment type="caution">
    <text evidence="17">The sequence shown here is derived from an EMBL/GenBank/DDBJ whole genome shotgun (WGS) entry which is preliminary data.</text>
</comment>
<proteinExistence type="inferred from homology"/>
<evidence type="ECO:0000256" key="6">
    <source>
        <dbReference type="ARBA" id="ARBA00022692"/>
    </source>
</evidence>
<comment type="subcellular location">
    <subcellularLocation>
        <location evidence="1">Cell inner membrane</location>
        <topology evidence="1">Multi-pass membrane protein</topology>
    </subcellularLocation>
    <subcellularLocation>
        <location evidence="13">Cell membrane</location>
        <topology evidence="13">Multi-pass membrane protein</topology>
    </subcellularLocation>
</comment>
<keyword evidence="7 13" id="KW-0653">Protein transport</keyword>
<accession>A0ABT7NTH9</accession>
<dbReference type="Gene3D" id="2.70.98.90">
    <property type="match status" value="1"/>
</dbReference>
<evidence type="ECO:0000259" key="15">
    <source>
        <dbReference type="Pfam" id="PF02096"/>
    </source>
</evidence>
<keyword evidence="5 13" id="KW-1003">Cell membrane</keyword>
<feature type="compositionally biased region" description="Low complexity" evidence="14">
    <location>
        <begin position="599"/>
        <end position="609"/>
    </location>
</feature>
<dbReference type="PANTHER" id="PTHR12428:SF65">
    <property type="entry name" value="CYTOCHROME C OXIDASE ASSEMBLY PROTEIN COX18, MITOCHONDRIAL"/>
    <property type="match status" value="1"/>
</dbReference>
<gene>
    <name evidence="13 17" type="primary">yidC</name>
    <name evidence="17" type="ORF">HX018_20065</name>
</gene>
<evidence type="ECO:0000256" key="5">
    <source>
        <dbReference type="ARBA" id="ARBA00022475"/>
    </source>
</evidence>
<dbReference type="PRINTS" id="PR00701">
    <property type="entry name" value="60KDINNERMP"/>
</dbReference>
<dbReference type="InterPro" id="IPR038221">
    <property type="entry name" value="YidC_periplasmic_sf"/>
</dbReference>
<feature type="transmembrane region" description="Helical" evidence="13">
    <location>
        <begin position="522"/>
        <end position="538"/>
    </location>
</feature>
<dbReference type="NCBIfam" id="TIGR03592">
    <property type="entry name" value="yidC_oxa1_cterm"/>
    <property type="match status" value="1"/>
</dbReference>
<feature type="transmembrane region" description="Helical" evidence="13">
    <location>
        <begin position="6"/>
        <end position="23"/>
    </location>
</feature>
<feature type="compositionally biased region" description="Basic and acidic residues" evidence="14">
    <location>
        <begin position="577"/>
        <end position="597"/>
    </location>
</feature>
<dbReference type="Pfam" id="PF14849">
    <property type="entry name" value="YidC_periplas"/>
    <property type="match status" value="1"/>
</dbReference>
<feature type="region of interest" description="Disordered" evidence="14">
    <location>
        <begin position="577"/>
        <end position="609"/>
    </location>
</feature>
<keyword evidence="9 13" id="KW-0472">Membrane</keyword>
<dbReference type="NCBIfam" id="NF002356">
    <property type="entry name" value="PRK01318.2-3"/>
    <property type="match status" value="1"/>
</dbReference>
<reference evidence="17" key="2">
    <citation type="journal article" date="2022" name="Sci. Total Environ.">
        <title>Prevalence, transmission, and molecular epidemiology of tet(X)-positive bacteria among humans, animals, and environmental niches in China: An epidemiological, and genomic-based study.</title>
        <authorList>
            <person name="Dong N."/>
            <person name="Zeng Y."/>
            <person name="Cai C."/>
            <person name="Sun C."/>
            <person name="Lu J."/>
            <person name="Liu C."/>
            <person name="Zhou H."/>
            <person name="Sun Q."/>
            <person name="Shu L."/>
            <person name="Wang H."/>
            <person name="Wang Y."/>
            <person name="Wang S."/>
            <person name="Wu C."/>
            <person name="Chan E.W."/>
            <person name="Chen G."/>
            <person name="Shen Z."/>
            <person name="Chen S."/>
            <person name="Zhang R."/>
        </authorList>
    </citation>
    <scope>NUCLEOTIDE SEQUENCE</scope>
    <source>
        <strain evidence="17">R1692</strain>
    </source>
</reference>
<feature type="domain" description="Membrane insertase YidC/Oxa/ALB C-terminal" evidence="15">
    <location>
        <begin position="367"/>
        <end position="561"/>
    </location>
</feature>
<sequence>MDRNNLIGFILIFAILGGSFYLMKPSQEEIKKEQQLQDSIKRVKEGVVVTKDSTRITSPAEAVADSVLAKQPFGVASVGTEQVITLQNERIAVNLSSKGGRVKSVELKEEKNYDDSKLILFDGDNNRFGLEFNVPGKAVKTNDLYFQPQGSSFTVSGEESKSVTMRLSYSADQYIDYIYTLAGNDYNLKLDIRTVGLNDLIDVKNKSLLLNWETTLTQKERNVKSEREKSAIFFRDVEGEVDHLSETSDEKETVENKLSWIAYKQHFFSTVLTSKEGLSNVNLNSVFLNEQGLVKTYQTTADLAYTGQKENQYGFSFFFGPNKYKTLKAEGNDFDKIINMGWGPMGWINKFITVPIFDFLDGFHMGYGIVILILTLFLKFIMFPLTFKSYQSMAKMRVLKPQLDEIKEKVGEDNPMLLQQEQMKLYKQAGVNPLGGCLPLLLQMPFTLAFFFFFPNLFELRGESFLWIKDLSTYDAPITFANIPVINVDHISLMCVLMTLTTLLTTWYNNATSGAANNQMKYIGYIMPLVFFFVLNSFPAGLNYYYFLSAVLTFLTQVIIRQFIDDDKILAKIEEKKSKPQAEKKKSSFQKKMEDMMRAQQAAQQNKKN</sequence>
<dbReference type="CDD" id="cd19961">
    <property type="entry name" value="EcYidC-like_peri"/>
    <property type="match status" value="1"/>
</dbReference>
<evidence type="ECO:0000313" key="17">
    <source>
        <dbReference type="EMBL" id="MDM1050538.1"/>
    </source>
</evidence>
<keyword evidence="18" id="KW-1185">Reference proteome</keyword>
<dbReference type="RefSeq" id="WP_149526887.1">
    <property type="nucleotide sequence ID" value="NZ_CP030848.1"/>
</dbReference>
<comment type="similarity">
    <text evidence="2 13">Belongs to the OXA1/ALB3/YidC family. Type 1 subfamily.</text>
</comment>
<comment type="function">
    <text evidence="13">Required for the insertion and/or proper folding and/or complex formation of integral membrane proteins into the membrane. Involved in integration of membrane proteins that insert both dependently and independently of the Sec translocase complex, as well as at least some lipoproteins. Aids folding of multispanning membrane proteins.</text>
</comment>
<keyword evidence="6 13" id="KW-0812">Transmembrane</keyword>
<dbReference type="PANTHER" id="PTHR12428">
    <property type="entry name" value="OXA1"/>
    <property type="match status" value="1"/>
</dbReference>
<dbReference type="InterPro" id="IPR019998">
    <property type="entry name" value="Membr_insert_YidC"/>
</dbReference>
<evidence type="ECO:0000313" key="18">
    <source>
        <dbReference type="Proteomes" id="UP001170954"/>
    </source>
</evidence>
<dbReference type="InterPro" id="IPR028055">
    <property type="entry name" value="YidC/Oxa/ALB_C"/>
</dbReference>
<evidence type="ECO:0000259" key="16">
    <source>
        <dbReference type="Pfam" id="PF14849"/>
    </source>
</evidence>
<evidence type="ECO:0000256" key="4">
    <source>
        <dbReference type="ARBA" id="ARBA00022448"/>
    </source>
</evidence>
<keyword evidence="4 13" id="KW-0813">Transport</keyword>
<feature type="transmembrane region" description="Helical" evidence="13">
    <location>
        <begin position="491"/>
        <end position="510"/>
    </location>
</feature>
<protein>
    <recommendedName>
        <fullName evidence="3 13">Membrane protein insertase YidC</fullName>
    </recommendedName>
    <alternativeName>
        <fullName evidence="12 13">Foldase YidC</fullName>
    </alternativeName>
    <alternativeName>
        <fullName evidence="11 13">Membrane integrase YidC</fullName>
    </alternativeName>
    <alternativeName>
        <fullName evidence="13">Membrane protein YidC</fullName>
    </alternativeName>
</protein>
<feature type="domain" description="Membrane insertase YidC N-terminal" evidence="16">
    <location>
        <begin position="84"/>
        <end position="357"/>
    </location>
</feature>
<name>A0ABT7NTH9_9SPHI</name>
<keyword evidence="8 13" id="KW-1133">Transmembrane helix</keyword>
<evidence type="ECO:0000256" key="10">
    <source>
        <dbReference type="ARBA" id="ARBA00023186"/>
    </source>
</evidence>
<evidence type="ECO:0000256" key="13">
    <source>
        <dbReference type="HAMAP-Rule" id="MF_01810"/>
    </source>
</evidence>
<organism evidence="17 18">
    <name type="scientific">Sphingobacterium hotanense</name>
    <dbReference type="NCBI Taxonomy" id="649196"/>
    <lineage>
        <taxon>Bacteria</taxon>
        <taxon>Pseudomonadati</taxon>
        <taxon>Bacteroidota</taxon>
        <taxon>Sphingobacteriia</taxon>
        <taxon>Sphingobacteriales</taxon>
        <taxon>Sphingobacteriaceae</taxon>
        <taxon>Sphingobacterium</taxon>
    </lineage>
</organism>
<dbReference type="EMBL" id="JACAGK010000110">
    <property type="protein sequence ID" value="MDM1050538.1"/>
    <property type="molecule type" value="Genomic_DNA"/>
</dbReference>
<dbReference type="Proteomes" id="UP001170954">
    <property type="component" value="Unassembled WGS sequence"/>
</dbReference>
<dbReference type="HAMAP" id="MF_01810">
    <property type="entry name" value="YidC_type1"/>
    <property type="match status" value="1"/>
</dbReference>
<feature type="transmembrane region" description="Helical" evidence="13">
    <location>
        <begin position="363"/>
        <end position="387"/>
    </location>
</feature>
<evidence type="ECO:0000256" key="8">
    <source>
        <dbReference type="ARBA" id="ARBA00022989"/>
    </source>
</evidence>
<evidence type="ECO:0000256" key="9">
    <source>
        <dbReference type="ARBA" id="ARBA00023136"/>
    </source>
</evidence>
<feature type="transmembrane region" description="Helical" evidence="13">
    <location>
        <begin position="433"/>
        <end position="454"/>
    </location>
</feature>
<evidence type="ECO:0000256" key="14">
    <source>
        <dbReference type="SAM" id="MobiDB-lite"/>
    </source>
</evidence>
<evidence type="ECO:0000256" key="11">
    <source>
        <dbReference type="ARBA" id="ARBA00033245"/>
    </source>
</evidence>
<dbReference type="CDD" id="cd20070">
    <property type="entry name" value="5TM_YidC_Alb3"/>
    <property type="match status" value="1"/>
</dbReference>
<reference evidence="17" key="1">
    <citation type="submission" date="2020-06" db="EMBL/GenBank/DDBJ databases">
        <authorList>
            <person name="Dong N."/>
        </authorList>
    </citation>
    <scope>NUCLEOTIDE SEQUENCE</scope>
    <source>
        <strain evidence="17">R1692</strain>
    </source>
</reference>
<evidence type="ECO:0000256" key="7">
    <source>
        <dbReference type="ARBA" id="ARBA00022927"/>
    </source>
</evidence>
<keyword evidence="10 13" id="KW-0143">Chaperone</keyword>